<comment type="caution">
    <text evidence="2">The sequence shown here is derived from an EMBL/GenBank/DDBJ whole genome shotgun (WGS) entry which is preliminary data.</text>
</comment>
<dbReference type="AlphaFoldDB" id="A0A4Q9QKP5"/>
<evidence type="ECO:0000313" key="3">
    <source>
        <dbReference type="Proteomes" id="UP000292302"/>
    </source>
</evidence>
<keyword evidence="1" id="KW-1133">Transmembrane helix</keyword>
<keyword evidence="3" id="KW-1185">Reference proteome</keyword>
<dbReference type="EMBL" id="QJUI01000010">
    <property type="protein sequence ID" value="TBU79355.1"/>
    <property type="molecule type" value="Genomic_DNA"/>
</dbReference>
<reference evidence="2 3" key="1">
    <citation type="submission" date="2018-06" db="EMBL/GenBank/DDBJ databases">
        <title>Three novel Pseudomonas species isolated from symptomatic oak.</title>
        <authorList>
            <person name="Bueno-Gonzalez V."/>
            <person name="Brady C."/>
        </authorList>
    </citation>
    <scope>NUCLEOTIDE SEQUENCE [LARGE SCALE GENOMIC DNA]</scope>
    <source>
        <strain evidence="2 3">P9A</strain>
    </source>
</reference>
<feature type="transmembrane region" description="Helical" evidence="1">
    <location>
        <begin position="28"/>
        <end position="46"/>
    </location>
</feature>
<dbReference type="OrthoDB" id="6894575at2"/>
<sequence>MADSSISIGKVITTSTSFVDKAVEFRHFMLLISFLLALDSCLMIFYKKNLLQSFDHLSAPEVSVAGALVFLGIFAFLMALFFPVLRHVLLAVTTWIKYCYPTKNKERDHDFRYPSTVRREALIERDKLIIELLEKQDEQKSSHETNMNIGFGLVIMFAVNYLILGTDQALTLAQTAATVPGIIAGFWISLSIQFVFGIFIIFLLVVLTMSLTPDTNEKFYLPESDMEKAARTERERKMKSSAGVHLD</sequence>
<evidence type="ECO:0000313" key="2">
    <source>
        <dbReference type="EMBL" id="TBU79355.1"/>
    </source>
</evidence>
<gene>
    <name evidence="2" type="ORF">DNK06_13170</name>
</gene>
<protein>
    <submittedName>
        <fullName evidence="2">Uncharacterized protein</fullName>
    </submittedName>
</protein>
<keyword evidence="1" id="KW-0812">Transmembrane</keyword>
<feature type="transmembrane region" description="Helical" evidence="1">
    <location>
        <begin position="145"/>
        <end position="164"/>
    </location>
</feature>
<organism evidence="2 3">
    <name type="scientific">Phytopseudomonas daroniae</name>
    <dbReference type="NCBI Taxonomy" id="2487519"/>
    <lineage>
        <taxon>Bacteria</taxon>
        <taxon>Pseudomonadati</taxon>
        <taxon>Pseudomonadota</taxon>
        <taxon>Gammaproteobacteria</taxon>
        <taxon>Pseudomonadales</taxon>
        <taxon>Pseudomonadaceae</taxon>
        <taxon>Phytopseudomonas</taxon>
    </lineage>
</organism>
<evidence type="ECO:0000256" key="1">
    <source>
        <dbReference type="SAM" id="Phobius"/>
    </source>
</evidence>
<feature type="transmembrane region" description="Helical" evidence="1">
    <location>
        <begin position="66"/>
        <end position="85"/>
    </location>
</feature>
<dbReference type="RefSeq" id="WP_131180469.1">
    <property type="nucleotide sequence ID" value="NZ_QJUI01000010.1"/>
</dbReference>
<keyword evidence="1" id="KW-0472">Membrane</keyword>
<dbReference type="Proteomes" id="UP000292302">
    <property type="component" value="Unassembled WGS sequence"/>
</dbReference>
<accession>A0A4Q9QKP5</accession>
<feature type="transmembrane region" description="Helical" evidence="1">
    <location>
        <begin position="184"/>
        <end position="209"/>
    </location>
</feature>
<proteinExistence type="predicted"/>
<name>A0A4Q9QKP5_9GAMM</name>